<accession>Q07IP6</accession>
<proteinExistence type="predicted"/>
<feature type="domain" description="Major facilitator superfamily (MFS) profile" evidence="5">
    <location>
        <begin position="21"/>
        <end position="407"/>
    </location>
</feature>
<name>Q07IP6_RHOP5</name>
<keyword evidence="3 4" id="KW-0472">Membrane</keyword>
<feature type="transmembrane region" description="Helical" evidence="4">
    <location>
        <begin position="178"/>
        <end position="197"/>
    </location>
</feature>
<dbReference type="STRING" id="316055.RPE_4263"/>
<dbReference type="InterPro" id="IPR036259">
    <property type="entry name" value="MFS_trans_sf"/>
</dbReference>
<dbReference type="Gene3D" id="1.20.1250.20">
    <property type="entry name" value="MFS general substrate transporter like domains"/>
    <property type="match status" value="1"/>
</dbReference>
<dbReference type="SUPFAM" id="SSF103473">
    <property type="entry name" value="MFS general substrate transporter"/>
    <property type="match status" value="1"/>
</dbReference>
<feature type="transmembrane region" description="Helical" evidence="4">
    <location>
        <begin position="85"/>
        <end position="105"/>
    </location>
</feature>
<feature type="transmembrane region" description="Helical" evidence="4">
    <location>
        <begin position="146"/>
        <end position="166"/>
    </location>
</feature>
<gene>
    <name evidence="6" type="ordered locus">RPE_4263</name>
</gene>
<evidence type="ECO:0000256" key="3">
    <source>
        <dbReference type="ARBA" id="ARBA00023136"/>
    </source>
</evidence>
<keyword evidence="1 4" id="KW-0812">Transmembrane</keyword>
<keyword evidence="2 4" id="KW-1133">Transmembrane helix</keyword>
<feature type="transmembrane region" description="Helical" evidence="4">
    <location>
        <begin position="379"/>
        <end position="402"/>
    </location>
</feature>
<dbReference type="CDD" id="cd17355">
    <property type="entry name" value="MFS_YcxA_like"/>
    <property type="match status" value="1"/>
</dbReference>
<feature type="transmembrane region" description="Helical" evidence="4">
    <location>
        <begin position="266"/>
        <end position="284"/>
    </location>
</feature>
<dbReference type="eggNOG" id="COG2807">
    <property type="taxonomic scope" value="Bacteria"/>
</dbReference>
<dbReference type="InterPro" id="IPR011701">
    <property type="entry name" value="MFS"/>
</dbReference>
<dbReference type="HOGENOM" id="CLU_001265_59_9_5"/>
<reference evidence="6" key="1">
    <citation type="submission" date="2006-09" db="EMBL/GenBank/DDBJ databases">
        <title>Complete sequence of Rhodopseudomonas palustris BisA53.</title>
        <authorList>
            <consortium name="US DOE Joint Genome Institute"/>
            <person name="Copeland A."/>
            <person name="Lucas S."/>
            <person name="Lapidus A."/>
            <person name="Barry K."/>
            <person name="Detter J.C."/>
            <person name="Glavina del Rio T."/>
            <person name="Hammon N."/>
            <person name="Israni S."/>
            <person name="Dalin E."/>
            <person name="Tice H."/>
            <person name="Pitluck S."/>
            <person name="Chain P."/>
            <person name="Malfatti S."/>
            <person name="Shin M."/>
            <person name="Vergez L."/>
            <person name="Schmutz J."/>
            <person name="Larimer F."/>
            <person name="Land M."/>
            <person name="Hauser L."/>
            <person name="Pelletier D.A."/>
            <person name="Kyrpides N."/>
            <person name="Kim E."/>
            <person name="Harwood C.S."/>
            <person name="Oda Y."/>
            <person name="Richardson P."/>
        </authorList>
    </citation>
    <scope>NUCLEOTIDE SEQUENCE [LARGE SCALE GENOMIC DNA]</scope>
    <source>
        <strain evidence="6">BisA53</strain>
    </source>
</reference>
<dbReference type="PROSITE" id="PS50850">
    <property type="entry name" value="MFS"/>
    <property type="match status" value="1"/>
</dbReference>
<protein>
    <submittedName>
        <fullName evidence="6">Major facilitator superfamily MFS_1</fullName>
    </submittedName>
</protein>
<feature type="transmembrane region" description="Helical" evidence="4">
    <location>
        <begin position="111"/>
        <end position="134"/>
    </location>
</feature>
<feature type="transmembrane region" description="Helical" evidence="4">
    <location>
        <begin position="58"/>
        <end position="78"/>
    </location>
</feature>
<evidence type="ECO:0000256" key="2">
    <source>
        <dbReference type="ARBA" id="ARBA00022989"/>
    </source>
</evidence>
<dbReference type="InterPro" id="IPR020846">
    <property type="entry name" value="MFS_dom"/>
</dbReference>
<dbReference type="OrthoDB" id="9796632at2"/>
<organism evidence="6">
    <name type="scientific">Rhodopseudomonas palustris (strain BisA53)</name>
    <dbReference type="NCBI Taxonomy" id="316055"/>
    <lineage>
        <taxon>Bacteria</taxon>
        <taxon>Pseudomonadati</taxon>
        <taxon>Pseudomonadota</taxon>
        <taxon>Alphaproteobacteria</taxon>
        <taxon>Hyphomicrobiales</taxon>
        <taxon>Nitrobacteraceae</taxon>
        <taxon>Rhodopseudomonas</taxon>
    </lineage>
</organism>
<evidence type="ECO:0000313" key="6">
    <source>
        <dbReference type="EMBL" id="ABJ08188.1"/>
    </source>
</evidence>
<evidence type="ECO:0000259" key="5">
    <source>
        <dbReference type="PROSITE" id="PS50850"/>
    </source>
</evidence>
<dbReference type="EMBL" id="CP000463">
    <property type="protein sequence ID" value="ABJ08188.1"/>
    <property type="molecule type" value="Genomic_DNA"/>
</dbReference>
<feature type="transmembrane region" description="Helical" evidence="4">
    <location>
        <begin position="21"/>
        <end position="46"/>
    </location>
</feature>
<sequence>METPAQQAGQPAHFIPDSRQAWIRLALALAIGSVGSVGMWSVVVVLPVVQAEYETTRGAASLAFTFAMLGFGLGGVATGKLSDRFGIVVAIGLGIGLLGLGYIGAGLSTSLWAFVALHLAIGAGSSATFGPLMAEASHWFERYRGLAVAIAASGNYVGGTIWPPIVNWGTQTYGWRPTHLAIGVFCMVAMAAVVWLLRARMGDHETHRHLNAPPPKIDLRLPTNTLTVLLCIASVACCVAMAMPQVHIVAYCGDLGYGPARGAEMLSLMLGFGIISRIGSGYLADKIGGIPTLLVGSVAQGVALLFYLFFDSLGSLYVISAMFGLFQGGIVPSYAIIVREAMPAREAATRVGMVILASVLGMSLGGWVSGVIFDATGSYAAAFINGLGWNALNIGIMVGLLLRARGRVAAA</sequence>
<dbReference type="PANTHER" id="PTHR11360:SF290">
    <property type="entry name" value="MONOCARBOXYLATE MFS PERMEASE"/>
    <property type="match status" value="1"/>
</dbReference>
<evidence type="ECO:0000256" key="1">
    <source>
        <dbReference type="ARBA" id="ARBA00022692"/>
    </source>
</evidence>
<feature type="transmembrane region" description="Helical" evidence="4">
    <location>
        <begin position="350"/>
        <end position="373"/>
    </location>
</feature>
<feature type="transmembrane region" description="Helical" evidence="4">
    <location>
        <begin position="226"/>
        <end position="246"/>
    </location>
</feature>
<feature type="transmembrane region" description="Helical" evidence="4">
    <location>
        <begin position="316"/>
        <end position="338"/>
    </location>
</feature>
<dbReference type="KEGG" id="rpe:RPE_4263"/>
<dbReference type="Pfam" id="PF07690">
    <property type="entry name" value="MFS_1"/>
    <property type="match status" value="1"/>
</dbReference>
<dbReference type="GO" id="GO:0022857">
    <property type="term" value="F:transmembrane transporter activity"/>
    <property type="evidence" value="ECO:0007669"/>
    <property type="project" value="InterPro"/>
</dbReference>
<feature type="transmembrane region" description="Helical" evidence="4">
    <location>
        <begin position="291"/>
        <end position="310"/>
    </location>
</feature>
<dbReference type="PANTHER" id="PTHR11360">
    <property type="entry name" value="MONOCARBOXYLATE TRANSPORTER"/>
    <property type="match status" value="1"/>
</dbReference>
<dbReference type="AlphaFoldDB" id="Q07IP6"/>
<dbReference type="InterPro" id="IPR050327">
    <property type="entry name" value="Proton-linked_MCT"/>
</dbReference>
<evidence type="ECO:0000256" key="4">
    <source>
        <dbReference type="SAM" id="Phobius"/>
    </source>
</evidence>